<evidence type="ECO:0000313" key="1">
    <source>
        <dbReference type="EMBL" id="KAH6932935.1"/>
    </source>
</evidence>
<dbReference type="Proteomes" id="UP000821845">
    <property type="component" value="Chromosome 4"/>
</dbReference>
<dbReference type="EMBL" id="CM023484">
    <property type="protein sequence ID" value="KAH6932935.1"/>
    <property type="molecule type" value="Genomic_DNA"/>
</dbReference>
<comment type="caution">
    <text evidence="1">The sequence shown here is derived from an EMBL/GenBank/DDBJ whole genome shotgun (WGS) entry which is preliminary data.</text>
</comment>
<reference evidence="1" key="1">
    <citation type="submission" date="2020-05" db="EMBL/GenBank/DDBJ databases">
        <title>Large-scale comparative analyses of tick genomes elucidate their genetic diversity and vector capacities.</title>
        <authorList>
            <person name="Jia N."/>
            <person name="Wang J."/>
            <person name="Shi W."/>
            <person name="Du L."/>
            <person name="Sun Y."/>
            <person name="Zhan W."/>
            <person name="Jiang J."/>
            <person name="Wang Q."/>
            <person name="Zhang B."/>
            <person name="Ji P."/>
            <person name="Sakyi L.B."/>
            <person name="Cui X."/>
            <person name="Yuan T."/>
            <person name="Jiang B."/>
            <person name="Yang W."/>
            <person name="Lam T.T.-Y."/>
            <person name="Chang Q."/>
            <person name="Ding S."/>
            <person name="Wang X."/>
            <person name="Zhu J."/>
            <person name="Ruan X."/>
            <person name="Zhao L."/>
            <person name="Wei J."/>
            <person name="Que T."/>
            <person name="Du C."/>
            <person name="Cheng J."/>
            <person name="Dai P."/>
            <person name="Han X."/>
            <person name="Huang E."/>
            <person name="Gao Y."/>
            <person name="Liu J."/>
            <person name="Shao H."/>
            <person name="Ye R."/>
            <person name="Li L."/>
            <person name="Wei W."/>
            <person name="Wang X."/>
            <person name="Wang C."/>
            <person name="Yang T."/>
            <person name="Huo Q."/>
            <person name="Li W."/>
            <person name="Guo W."/>
            <person name="Chen H."/>
            <person name="Zhou L."/>
            <person name="Ni X."/>
            <person name="Tian J."/>
            <person name="Zhou Y."/>
            <person name="Sheng Y."/>
            <person name="Liu T."/>
            <person name="Pan Y."/>
            <person name="Xia L."/>
            <person name="Li J."/>
            <person name="Zhao F."/>
            <person name="Cao W."/>
        </authorList>
    </citation>
    <scope>NUCLEOTIDE SEQUENCE</scope>
    <source>
        <strain evidence="1">Hyas-2018</strain>
    </source>
</reference>
<evidence type="ECO:0000313" key="2">
    <source>
        <dbReference type="Proteomes" id="UP000821845"/>
    </source>
</evidence>
<name>A0ACB7SDZ9_HYAAI</name>
<gene>
    <name evidence="1" type="ORF">HPB50_010701</name>
</gene>
<keyword evidence="2" id="KW-1185">Reference proteome</keyword>
<sequence>MRSVTGIVRGVVATERRLVRGAPDTELILLAFAVALCPRDLSHPLSGRTRLTYLSPQRLFGEEPRRTICRRHSVLQIGSGHQRSTIRPDGAAAAGRSAINGAPSMMGCADRRSVSRGGPPNGSCRSCAERRDGTRQQQCKFSVASFLQIEPAPFQSAAEHHTAAADATLHLQARLLDGVAMSERRLDKRFLQKKQQEHLREPSMQPLRNSGSSSPTVTHTYRYISHR</sequence>
<accession>A0ACB7SDZ9</accession>
<organism evidence="1 2">
    <name type="scientific">Hyalomma asiaticum</name>
    <name type="common">Tick</name>
    <dbReference type="NCBI Taxonomy" id="266040"/>
    <lineage>
        <taxon>Eukaryota</taxon>
        <taxon>Metazoa</taxon>
        <taxon>Ecdysozoa</taxon>
        <taxon>Arthropoda</taxon>
        <taxon>Chelicerata</taxon>
        <taxon>Arachnida</taxon>
        <taxon>Acari</taxon>
        <taxon>Parasitiformes</taxon>
        <taxon>Ixodida</taxon>
        <taxon>Ixodoidea</taxon>
        <taxon>Ixodidae</taxon>
        <taxon>Hyalomminae</taxon>
        <taxon>Hyalomma</taxon>
    </lineage>
</organism>
<protein>
    <submittedName>
        <fullName evidence="1">Uncharacterized protein</fullName>
    </submittedName>
</protein>
<proteinExistence type="predicted"/>